<keyword evidence="2" id="KW-0833">Ubl conjugation pathway</keyword>
<dbReference type="PANTHER" id="PTHR24006:SF702">
    <property type="entry name" value="UBIQUITIN CARBOXYL-TERMINAL HYDROLASE 47"/>
    <property type="match status" value="1"/>
</dbReference>
<keyword evidence="2" id="KW-0788">Thiol protease</keyword>
<evidence type="ECO:0000256" key="3">
    <source>
        <dbReference type="SAM" id="MobiDB-lite"/>
    </source>
</evidence>
<dbReference type="SUPFAM" id="SSF54001">
    <property type="entry name" value="Cysteine proteinases"/>
    <property type="match status" value="1"/>
</dbReference>
<protein>
    <recommendedName>
        <fullName evidence="2">Ubiquitin carboxyl-terminal hydrolase</fullName>
        <ecNumber evidence="2">3.4.19.12</ecNumber>
    </recommendedName>
</protein>
<dbReference type="PROSITE" id="PS00973">
    <property type="entry name" value="USP_2"/>
    <property type="match status" value="1"/>
</dbReference>
<name>A0AAV6VN60_9ARAC</name>
<sequence>MVPGENKQIVVVRDMCATATTAEDEPRALCIIRDMSSGQVGKQRVVLNLPASTSAAQLIADVALRLRYEEGSFELVLPRICEKDVVEVHRYEKETLEELGFRFGNHKHNNLIVGNKRNMPPLKIDPPDDYNGSQEETVEEGASYVPPPAPPPYTSEPNYTCNNSTSTGYIGLVNQAMTCYLNSLLQTLFMTPEFRNTLYRWEFDGTEEDGIKSIPYQLQKLFLHLQTSPKPAVGTTDLTTSFGWDSSEAWQQHDVQELCRVMFDALEQKFKNTQQADLISRLYEGRLKDYVKCLECGNESAREDTFLDVPLVVRPFGSSQAYTSVMEALSAFVAPETLDGSNQYHCSVCAKKCDAHKGLKFVRFPYLLTLQMKRFDFDPATMHRIKLNDRVSFPEILTLNEFIQSENEAAGEEAPAAAASDASAKDEADDDEGIEVESQGSEEDLCFSEKNVKKALQKGPYVYELFSIMVHSGSANGGHYYAYIKSFKTKEWYCFNDAQVTKITQEDIQKTYGGGPARGYYSSAYSSSTNAYMLMYRQVDKKKNADFVSLEDLPEHTQALLQCMLEQEERDRVQREIDKAMCKIKLFCQHPTQQRLIEMKLKVHKDCTLKDATQTAHSILMLEDLVPLECCRLVKYDEFSDSLECSFGGREQDKMGDILGGARASYKFELFLEIRKPEEEFQEYKPGGTTVKVHVVNLEDQVSIHPTTIRCHPSNTVEELYSQIAQALGISGNKMRVVLETYHNEYKLLEVPHSTLHSEGFRKSNKVS</sequence>
<dbReference type="InterPro" id="IPR018200">
    <property type="entry name" value="USP_CS"/>
</dbReference>
<dbReference type="GO" id="GO:0016579">
    <property type="term" value="P:protein deubiquitination"/>
    <property type="evidence" value="ECO:0007669"/>
    <property type="project" value="InterPro"/>
</dbReference>
<dbReference type="PROSITE" id="PS50235">
    <property type="entry name" value="USP_3"/>
    <property type="match status" value="1"/>
</dbReference>
<dbReference type="InterPro" id="IPR028889">
    <property type="entry name" value="USP"/>
</dbReference>
<dbReference type="GO" id="GO:0005829">
    <property type="term" value="C:cytosol"/>
    <property type="evidence" value="ECO:0007669"/>
    <property type="project" value="TreeGrafter"/>
</dbReference>
<dbReference type="PANTHER" id="PTHR24006">
    <property type="entry name" value="UBIQUITIN CARBOXYL-TERMINAL HYDROLASE"/>
    <property type="match status" value="1"/>
</dbReference>
<accession>A0AAV6VN60</accession>
<keyword evidence="6" id="KW-1185">Reference proteome</keyword>
<evidence type="ECO:0000256" key="1">
    <source>
        <dbReference type="ARBA" id="ARBA00009085"/>
    </source>
</evidence>
<dbReference type="Gene3D" id="3.90.70.10">
    <property type="entry name" value="Cysteine proteinases"/>
    <property type="match status" value="1"/>
</dbReference>
<dbReference type="CDD" id="cd02659">
    <property type="entry name" value="peptidase_C19C"/>
    <property type="match status" value="1"/>
</dbReference>
<dbReference type="EC" id="3.4.19.12" evidence="2"/>
<evidence type="ECO:0000313" key="5">
    <source>
        <dbReference type="EMBL" id="KAG8197920.1"/>
    </source>
</evidence>
<feature type="compositionally biased region" description="Low complexity" evidence="3">
    <location>
        <begin position="413"/>
        <end position="422"/>
    </location>
</feature>
<dbReference type="Pfam" id="PF00443">
    <property type="entry name" value="UCH"/>
    <property type="match status" value="1"/>
</dbReference>
<dbReference type="PROSITE" id="PS00972">
    <property type="entry name" value="USP_1"/>
    <property type="match status" value="1"/>
</dbReference>
<dbReference type="InterPro" id="IPR050164">
    <property type="entry name" value="Peptidase_C19"/>
</dbReference>
<comment type="catalytic activity">
    <reaction evidence="2">
        <text>Thiol-dependent hydrolysis of ester, thioester, amide, peptide and isopeptide bonds formed by the C-terminal Gly of ubiquitin (a 76-residue protein attached to proteins as an intracellular targeting signal).</text>
        <dbReference type="EC" id="3.4.19.12"/>
    </reaction>
</comment>
<dbReference type="InterPro" id="IPR038765">
    <property type="entry name" value="Papain-like_cys_pep_sf"/>
</dbReference>
<comment type="similarity">
    <text evidence="1 2">Belongs to the peptidase C19 family.</text>
</comment>
<dbReference type="Pfam" id="PF25985">
    <property type="entry name" value="Ubiquitin_USP47_N"/>
    <property type="match status" value="1"/>
</dbReference>
<dbReference type="GO" id="GO:0005634">
    <property type="term" value="C:nucleus"/>
    <property type="evidence" value="ECO:0007669"/>
    <property type="project" value="TreeGrafter"/>
</dbReference>
<comment type="caution">
    <text evidence="5">The sequence shown here is derived from an EMBL/GenBank/DDBJ whole genome shotgun (WGS) entry which is preliminary data.</text>
</comment>
<gene>
    <name evidence="5" type="ORF">JTE90_020298</name>
</gene>
<dbReference type="AlphaFoldDB" id="A0AAV6VN60"/>
<feature type="domain" description="USP" evidence="4">
    <location>
        <begin position="170"/>
        <end position="539"/>
    </location>
</feature>
<proteinExistence type="inferred from homology"/>
<keyword evidence="2" id="KW-0378">Hydrolase</keyword>
<dbReference type="Proteomes" id="UP000827092">
    <property type="component" value="Unassembled WGS sequence"/>
</dbReference>
<dbReference type="GO" id="GO:0004843">
    <property type="term" value="F:cysteine-type deubiquitinase activity"/>
    <property type="evidence" value="ECO:0007669"/>
    <property type="project" value="UniProtKB-UniRule"/>
</dbReference>
<dbReference type="EMBL" id="JAFNEN010000047">
    <property type="protein sequence ID" value="KAG8197920.1"/>
    <property type="molecule type" value="Genomic_DNA"/>
</dbReference>
<evidence type="ECO:0000259" key="4">
    <source>
        <dbReference type="PROSITE" id="PS50235"/>
    </source>
</evidence>
<reference evidence="5 6" key="1">
    <citation type="journal article" date="2022" name="Nat. Ecol. Evol.">
        <title>A masculinizing supergene underlies an exaggerated male reproductive morph in a spider.</title>
        <authorList>
            <person name="Hendrickx F."/>
            <person name="De Corte Z."/>
            <person name="Sonet G."/>
            <person name="Van Belleghem S.M."/>
            <person name="Kostlbacher S."/>
            <person name="Vangestel C."/>
        </authorList>
    </citation>
    <scope>NUCLEOTIDE SEQUENCE [LARGE SCALE GENOMIC DNA]</scope>
    <source>
        <strain evidence="5">W744_W776</strain>
    </source>
</reference>
<organism evidence="5 6">
    <name type="scientific">Oedothorax gibbosus</name>
    <dbReference type="NCBI Taxonomy" id="931172"/>
    <lineage>
        <taxon>Eukaryota</taxon>
        <taxon>Metazoa</taxon>
        <taxon>Ecdysozoa</taxon>
        <taxon>Arthropoda</taxon>
        <taxon>Chelicerata</taxon>
        <taxon>Arachnida</taxon>
        <taxon>Araneae</taxon>
        <taxon>Araneomorphae</taxon>
        <taxon>Entelegynae</taxon>
        <taxon>Araneoidea</taxon>
        <taxon>Linyphiidae</taxon>
        <taxon>Erigoninae</taxon>
        <taxon>Oedothorax</taxon>
    </lineage>
</organism>
<feature type="compositionally biased region" description="Acidic residues" evidence="3">
    <location>
        <begin position="427"/>
        <end position="442"/>
    </location>
</feature>
<evidence type="ECO:0000313" key="6">
    <source>
        <dbReference type="Proteomes" id="UP000827092"/>
    </source>
</evidence>
<keyword evidence="2" id="KW-0645">Protease</keyword>
<feature type="region of interest" description="Disordered" evidence="3">
    <location>
        <begin position="413"/>
        <end position="442"/>
    </location>
</feature>
<dbReference type="GO" id="GO:0006508">
    <property type="term" value="P:proteolysis"/>
    <property type="evidence" value="ECO:0007669"/>
    <property type="project" value="UniProtKB-KW"/>
</dbReference>
<dbReference type="InterPro" id="IPR001394">
    <property type="entry name" value="Peptidase_C19_UCH"/>
</dbReference>
<evidence type="ECO:0000256" key="2">
    <source>
        <dbReference type="RuleBase" id="RU366025"/>
    </source>
</evidence>